<evidence type="ECO:0000313" key="3">
    <source>
        <dbReference type="EMBL" id="WOX30088.1"/>
    </source>
</evidence>
<organism evidence="2 4">
    <name type="scientific">Pseudoalteromonas maricaloris</name>
    <dbReference type="NCBI Taxonomy" id="184924"/>
    <lineage>
        <taxon>Bacteria</taxon>
        <taxon>Pseudomonadati</taxon>
        <taxon>Pseudomonadota</taxon>
        <taxon>Gammaproteobacteria</taxon>
        <taxon>Alteromonadales</taxon>
        <taxon>Pseudoalteromonadaceae</taxon>
        <taxon>Pseudoalteromonas</taxon>
    </lineage>
</organism>
<name>A0A8I2KNW8_9GAMM</name>
<dbReference type="Proteomes" id="UP001304419">
    <property type="component" value="Chromosome 1"/>
</dbReference>
<reference evidence="2" key="1">
    <citation type="submission" date="2019-10" db="EMBL/GenBank/DDBJ databases">
        <authorList>
            <person name="Paulsen S."/>
        </authorList>
    </citation>
    <scope>NUCLEOTIDE SEQUENCE</scope>
    <source>
        <strain evidence="2">LMG 19692</strain>
    </source>
</reference>
<dbReference type="Pfam" id="PF01863">
    <property type="entry name" value="YgjP-like"/>
    <property type="match status" value="1"/>
</dbReference>
<dbReference type="CDD" id="cd07344">
    <property type="entry name" value="M48_yhfN_like"/>
    <property type="match status" value="1"/>
</dbReference>
<dbReference type="RefSeq" id="WP_193521511.1">
    <property type="nucleotide sequence ID" value="NZ_CBCSDF010000002.1"/>
</dbReference>
<proteinExistence type="predicted"/>
<dbReference type="InterPro" id="IPR053136">
    <property type="entry name" value="UTP_pyrophosphatase-like"/>
</dbReference>
<dbReference type="EMBL" id="CP137578">
    <property type="protein sequence ID" value="WOX30088.1"/>
    <property type="molecule type" value="Genomic_DNA"/>
</dbReference>
<dbReference type="InterPro" id="IPR002725">
    <property type="entry name" value="YgjP-like_metallopeptidase"/>
</dbReference>
<protein>
    <submittedName>
        <fullName evidence="2">M48 family metallopeptidase</fullName>
    </submittedName>
    <submittedName>
        <fullName evidence="3">YgjP-like metallopeptidase domain-containing protein</fullName>
    </submittedName>
</protein>
<dbReference type="Gene3D" id="3.30.2010.10">
    <property type="entry name" value="Metalloproteases ('zincins'), catalytic domain"/>
    <property type="match status" value="1"/>
</dbReference>
<dbReference type="Proteomes" id="UP000646877">
    <property type="component" value="Unassembled WGS sequence"/>
</dbReference>
<gene>
    <name evidence="2" type="ORF">F9Y85_03660</name>
    <name evidence="3" type="ORF">R5H13_07405</name>
</gene>
<sequence length="218" mass="25689">MQYQLKKSRKRKSVAIKIKAGQVFVYAPEQICERWLHNWVESKSDWIKSKLALKVIPESPRPLETGIVQVFGETFTIQRVESTTSVIDFDNKRVLLKAVKNEWRELVTLLSETLNDYVDMVIARYQPDIQARFDTLKIRVYKSRWGSFSSKGVLAFNTLLIGAPKWVIDYVVVHELCHFHVMAHNSAFWHLVTKYYGHDHKMARRYLRDHGRDLMIEH</sequence>
<dbReference type="AlphaFoldDB" id="A0A8I2KNW8"/>
<feature type="domain" description="YgjP-like metallopeptidase" evidence="1">
    <location>
        <begin position="12"/>
        <end position="209"/>
    </location>
</feature>
<dbReference type="PANTHER" id="PTHR30399">
    <property type="entry name" value="UNCHARACTERIZED PROTEIN YGJP"/>
    <property type="match status" value="1"/>
</dbReference>
<reference evidence="3 5" key="2">
    <citation type="submission" date="2023-10" db="EMBL/GenBank/DDBJ databases">
        <title>To unveil natural product biosynthetic capacity in Pseudoalteromonas.</title>
        <authorList>
            <person name="Wang J."/>
        </authorList>
    </citation>
    <scope>NUCLEOTIDE SEQUENCE [LARGE SCALE GENOMIC DNA]</scope>
    <source>
        <strain evidence="3 5">DSM 15914</strain>
    </source>
</reference>
<accession>A0A8I2KNW8</accession>
<evidence type="ECO:0000313" key="4">
    <source>
        <dbReference type="Proteomes" id="UP000646877"/>
    </source>
</evidence>
<dbReference type="PANTHER" id="PTHR30399:SF1">
    <property type="entry name" value="UTP PYROPHOSPHATASE"/>
    <property type="match status" value="1"/>
</dbReference>
<evidence type="ECO:0000313" key="2">
    <source>
        <dbReference type="EMBL" id="NLR20423.1"/>
    </source>
</evidence>
<evidence type="ECO:0000259" key="1">
    <source>
        <dbReference type="Pfam" id="PF01863"/>
    </source>
</evidence>
<keyword evidence="5" id="KW-1185">Reference proteome</keyword>
<evidence type="ECO:0000313" key="5">
    <source>
        <dbReference type="Proteomes" id="UP001304419"/>
    </source>
</evidence>
<dbReference type="EMBL" id="WEIA01000002">
    <property type="protein sequence ID" value="NLR20423.1"/>
    <property type="molecule type" value="Genomic_DNA"/>
</dbReference>